<comment type="caution">
    <text evidence="1">The sequence shown here is derived from an EMBL/GenBank/DDBJ whole genome shotgun (WGS) entry which is preliminary data.</text>
</comment>
<sequence>MEAAQSSRAQVMDHSSSPSSQGGHANSSRDIFAVESLLGPGHLSVQNVISLLALLALLAVWFLRNSRSDELAGIPLFSPEKDLGATERGHFLRNGMEAFYDGSRKFRANAFRLTTADAYQKVIIPAKFLADMSKMPDSIIDIESTLRAFMEYDYTGIPNDNFMHRAPRLIKQKLTANLSQVTPMIVDESAHAIASELAACSDGAGWTPFVTYPLLLRIVAVVSGRLFVGPEMNRDEAYVDMAMSYATVCMDAVHAVKAVRPWLRPLRAPFLPEIRNMRRLKEQFAAHLRPVIRTRRETIFGDEDRPQDLLQAVIDETEEDGNGSNDDDDDDIADLQQALTLAAIHTTTHALTNVFFFLAAYPDYIAPLRQEIEDTLPKYGGKITFRALQDLKKLDSFVKESSRMEVTSAISFDRRAAAPFRLADGTLIPAGTRLAASALDLTRDPEVFPDPDVFRPFRFVEAREGGSAGAVGGNQFVSVRPSMLTFGLGRHACPGRFFAAAIIKTVVAQVIARYDVRLPEGVEGRYQSLQFASISNPDPTKEVLFKRI</sequence>
<accession>A0ACC0UVI6</accession>
<dbReference type="EMBL" id="CM047945">
    <property type="protein sequence ID" value="KAI9898131.1"/>
    <property type="molecule type" value="Genomic_DNA"/>
</dbReference>
<dbReference type="Proteomes" id="UP001163324">
    <property type="component" value="Chromosome 6"/>
</dbReference>
<keyword evidence="2" id="KW-1185">Reference proteome</keyword>
<organism evidence="1 2">
    <name type="scientific">Trichothecium roseum</name>
    <dbReference type="NCBI Taxonomy" id="47278"/>
    <lineage>
        <taxon>Eukaryota</taxon>
        <taxon>Fungi</taxon>
        <taxon>Dikarya</taxon>
        <taxon>Ascomycota</taxon>
        <taxon>Pezizomycotina</taxon>
        <taxon>Sordariomycetes</taxon>
        <taxon>Hypocreomycetidae</taxon>
        <taxon>Hypocreales</taxon>
        <taxon>Hypocreales incertae sedis</taxon>
        <taxon>Trichothecium</taxon>
    </lineage>
</organism>
<evidence type="ECO:0000313" key="2">
    <source>
        <dbReference type="Proteomes" id="UP001163324"/>
    </source>
</evidence>
<proteinExistence type="predicted"/>
<protein>
    <submittedName>
        <fullName evidence="1">Uncharacterized protein</fullName>
    </submittedName>
</protein>
<evidence type="ECO:0000313" key="1">
    <source>
        <dbReference type="EMBL" id="KAI9898131.1"/>
    </source>
</evidence>
<reference evidence="1" key="1">
    <citation type="submission" date="2022-10" db="EMBL/GenBank/DDBJ databases">
        <title>Complete Genome of Trichothecium roseum strain YXFP-22015, a Plant Pathogen Isolated from Citrus.</title>
        <authorList>
            <person name="Wang Y."/>
            <person name="Zhu L."/>
        </authorList>
    </citation>
    <scope>NUCLEOTIDE SEQUENCE</scope>
    <source>
        <strain evidence="1">YXFP-22015</strain>
    </source>
</reference>
<gene>
    <name evidence="1" type="ORF">N3K66_006491</name>
</gene>
<name>A0ACC0UVI6_9HYPO</name>